<evidence type="ECO:0000313" key="8">
    <source>
        <dbReference type="Proteomes" id="UP000199159"/>
    </source>
</evidence>
<dbReference type="InterPro" id="IPR036388">
    <property type="entry name" value="WH-like_DNA-bd_sf"/>
</dbReference>
<organism evidence="7 8">
    <name type="scientific">Litchfieldia salsa</name>
    <dbReference type="NCBI Taxonomy" id="930152"/>
    <lineage>
        <taxon>Bacteria</taxon>
        <taxon>Bacillati</taxon>
        <taxon>Bacillota</taxon>
        <taxon>Bacilli</taxon>
        <taxon>Bacillales</taxon>
        <taxon>Bacillaceae</taxon>
        <taxon>Litchfieldia</taxon>
    </lineage>
</organism>
<keyword evidence="8" id="KW-1185">Reference proteome</keyword>
<evidence type="ECO:0000256" key="3">
    <source>
        <dbReference type="ARBA" id="ARBA00023159"/>
    </source>
</evidence>
<dbReference type="STRING" id="930152.SAMN05216565_102343"/>
<dbReference type="GO" id="GO:0003700">
    <property type="term" value="F:DNA-binding transcription factor activity"/>
    <property type="evidence" value="ECO:0007669"/>
    <property type="project" value="TreeGrafter"/>
</dbReference>
<dbReference type="SMART" id="SM00419">
    <property type="entry name" value="HTH_CRP"/>
    <property type="match status" value="1"/>
</dbReference>
<dbReference type="Pfam" id="PF00027">
    <property type="entry name" value="cNMP_binding"/>
    <property type="match status" value="1"/>
</dbReference>
<proteinExistence type="predicted"/>
<evidence type="ECO:0000256" key="1">
    <source>
        <dbReference type="ARBA" id="ARBA00023015"/>
    </source>
</evidence>
<feature type="domain" description="Cyclic nucleotide-binding" evidence="5">
    <location>
        <begin position="15"/>
        <end position="118"/>
    </location>
</feature>
<evidence type="ECO:0000313" key="7">
    <source>
        <dbReference type="EMBL" id="SDP31880.1"/>
    </source>
</evidence>
<dbReference type="InterPro" id="IPR012318">
    <property type="entry name" value="HTH_CRP"/>
</dbReference>
<dbReference type="AlphaFoldDB" id="A0A1H0RR58"/>
<dbReference type="InterPro" id="IPR018490">
    <property type="entry name" value="cNMP-bd_dom_sf"/>
</dbReference>
<dbReference type="PANTHER" id="PTHR24567">
    <property type="entry name" value="CRP FAMILY TRANSCRIPTIONAL REGULATORY PROTEIN"/>
    <property type="match status" value="1"/>
</dbReference>
<dbReference type="PROSITE" id="PS51063">
    <property type="entry name" value="HTH_CRP_2"/>
    <property type="match status" value="1"/>
</dbReference>
<dbReference type="InterPro" id="IPR014710">
    <property type="entry name" value="RmlC-like_jellyroll"/>
</dbReference>
<dbReference type="CDD" id="cd00038">
    <property type="entry name" value="CAP_ED"/>
    <property type="match status" value="1"/>
</dbReference>
<dbReference type="Gene3D" id="1.10.10.10">
    <property type="entry name" value="Winged helix-like DNA-binding domain superfamily/Winged helix DNA-binding domain"/>
    <property type="match status" value="1"/>
</dbReference>
<dbReference type="EMBL" id="FNJU01000002">
    <property type="protein sequence ID" value="SDP31880.1"/>
    <property type="molecule type" value="Genomic_DNA"/>
</dbReference>
<dbReference type="OrthoDB" id="9810708at2"/>
<dbReference type="Proteomes" id="UP000199159">
    <property type="component" value="Unassembled WGS sequence"/>
</dbReference>
<evidence type="ECO:0000256" key="2">
    <source>
        <dbReference type="ARBA" id="ARBA00023125"/>
    </source>
</evidence>
<keyword evidence="2" id="KW-0238">DNA-binding</keyword>
<keyword evidence="4" id="KW-0804">Transcription</keyword>
<evidence type="ECO:0000259" key="5">
    <source>
        <dbReference type="PROSITE" id="PS50042"/>
    </source>
</evidence>
<dbReference type="SUPFAM" id="SSF51206">
    <property type="entry name" value="cAMP-binding domain-like"/>
    <property type="match status" value="1"/>
</dbReference>
<evidence type="ECO:0000259" key="6">
    <source>
        <dbReference type="PROSITE" id="PS51063"/>
    </source>
</evidence>
<evidence type="ECO:0000256" key="4">
    <source>
        <dbReference type="ARBA" id="ARBA00023163"/>
    </source>
</evidence>
<feature type="domain" description="HTH crp-type" evidence="6">
    <location>
        <begin position="149"/>
        <end position="222"/>
    </location>
</feature>
<dbReference type="InterPro" id="IPR050397">
    <property type="entry name" value="Env_Response_Regulators"/>
</dbReference>
<dbReference type="GO" id="GO:0005829">
    <property type="term" value="C:cytosol"/>
    <property type="evidence" value="ECO:0007669"/>
    <property type="project" value="TreeGrafter"/>
</dbReference>
<dbReference type="PRINTS" id="PR00034">
    <property type="entry name" value="HTHCRP"/>
</dbReference>
<dbReference type="PROSITE" id="PS50042">
    <property type="entry name" value="CNMP_BINDING_3"/>
    <property type="match status" value="1"/>
</dbReference>
<dbReference type="GO" id="GO:0003677">
    <property type="term" value="F:DNA binding"/>
    <property type="evidence" value="ECO:0007669"/>
    <property type="project" value="UniProtKB-KW"/>
</dbReference>
<dbReference type="InterPro" id="IPR000595">
    <property type="entry name" value="cNMP-bd_dom"/>
</dbReference>
<dbReference type="Gene3D" id="2.60.120.10">
    <property type="entry name" value="Jelly Rolls"/>
    <property type="match status" value="1"/>
</dbReference>
<keyword evidence="1" id="KW-0805">Transcription regulation</keyword>
<name>A0A1H0RR58_9BACI</name>
<sequence length="230" mass="26549">MTSNTIKSHLQRVSIFNELSDEELQPIIAISHLRLYKSKTFVFMQGDELDRVFFIHEGKVKIHKNDISGKEQIVSVLQKGEMFPHTGFFRKGSFPAHAEILEDAQLIVTPIADFEKILLLHPELCIKLFRVLGEKIIDLQNRLEEQILHDTYEQIVMLLLRLCKTNGTPFDNSFKITTQFTNKQLANMIGTSRETMNRTINQLRKKNLITMDNDGCFIIDSDKLEAELSI</sequence>
<dbReference type="PANTHER" id="PTHR24567:SF74">
    <property type="entry name" value="HTH-TYPE TRANSCRIPTIONAL REGULATOR ARCR"/>
    <property type="match status" value="1"/>
</dbReference>
<reference evidence="8" key="1">
    <citation type="submission" date="2016-10" db="EMBL/GenBank/DDBJ databases">
        <authorList>
            <person name="Varghese N."/>
            <person name="Submissions S."/>
        </authorList>
    </citation>
    <scope>NUCLEOTIDE SEQUENCE [LARGE SCALE GENOMIC DNA]</scope>
    <source>
        <strain evidence="8">IBRC-M10078</strain>
    </source>
</reference>
<accession>A0A1H0RR58</accession>
<dbReference type="Pfam" id="PF13545">
    <property type="entry name" value="HTH_Crp_2"/>
    <property type="match status" value="1"/>
</dbReference>
<dbReference type="SUPFAM" id="SSF46785">
    <property type="entry name" value="Winged helix' DNA-binding domain"/>
    <property type="match status" value="1"/>
</dbReference>
<keyword evidence="3" id="KW-0010">Activator</keyword>
<gene>
    <name evidence="7" type="ORF">SAMN05216565_102343</name>
</gene>
<dbReference type="SMART" id="SM00100">
    <property type="entry name" value="cNMP"/>
    <property type="match status" value="1"/>
</dbReference>
<dbReference type="InterPro" id="IPR036390">
    <property type="entry name" value="WH_DNA-bd_sf"/>
</dbReference>
<dbReference type="RefSeq" id="WP_090850765.1">
    <property type="nucleotide sequence ID" value="NZ_FNJU01000002.1"/>
</dbReference>
<protein>
    <submittedName>
        <fullName evidence="7">CRP/FNR family transcriptional regulator, anaerobic regulatory protein</fullName>
    </submittedName>
</protein>